<accession>A0AAD7CA42</accession>
<name>A0AAD7CA42_9AGAR</name>
<evidence type="ECO:0000313" key="1">
    <source>
        <dbReference type="EMBL" id="KAJ7643568.1"/>
    </source>
</evidence>
<proteinExistence type="predicted"/>
<sequence length="253" mass="28182">MFNTLLAQKPYEPPDGFFDAAKAIQWLHEPSLAEWSHMTRTAKKPLRGSYGFCASSLMMHKSCLSNKPKRRPAWKKCWTELGDYYPPLPQVETSSSECGAYPSVEVQRPSSYSPDLNQPHHYHDEPGTNHGAGALHDAPQWDVEYILFEIRSGLALATEVERVGELRRHSKWGQSTTVSGQQIIFGGWYVNGRNTAGRIRIAKNGGGYEYGGTAELMAVMAGFDRCDGQRAGSGMNGGIDPGQRIYDRARRPM</sequence>
<protein>
    <submittedName>
        <fullName evidence="1">Uncharacterized protein</fullName>
    </submittedName>
</protein>
<dbReference type="EMBL" id="JARKIF010000003">
    <property type="protein sequence ID" value="KAJ7643568.1"/>
    <property type="molecule type" value="Genomic_DNA"/>
</dbReference>
<gene>
    <name evidence="1" type="ORF">FB45DRAFT_998983</name>
</gene>
<keyword evidence="2" id="KW-1185">Reference proteome</keyword>
<dbReference type="Proteomes" id="UP001221142">
    <property type="component" value="Unassembled WGS sequence"/>
</dbReference>
<dbReference type="AlphaFoldDB" id="A0AAD7CA42"/>
<evidence type="ECO:0000313" key="2">
    <source>
        <dbReference type="Proteomes" id="UP001221142"/>
    </source>
</evidence>
<organism evidence="1 2">
    <name type="scientific">Roridomyces roridus</name>
    <dbReference type="NCBI Taxonomy" id="1738132"/>
    <lineage>
        <taxon>Eukaryota</taxon>
        <taxon>Fungi</taxon>
        <taxon>Dikarya</taxon>
        <taxon>Basidiomycota</taxon>
        <taxon>Agaricomycotina</taxon>
        <taxon>Agaricomycetes</taxon>
        <taxon>Agaricomycetidae</taxon>
        <taxon>Agaricales</taxon>
        <taxon>Marasmiineae</taxon>
        <taxon>Mycenaceae</taxon>
        <taxon>Roridomyces</taxon>
    </lineage>
</organism>
<reference evidence="1" key="1">
    <citation type="submission" date="2023-03" db="EMBL/GenBank/DDBJ databases">
        <title>Massive genome expansion in bonnet fungi (Mycena s.s.) driven by repeated elements and novel gene families across ecological guilds.</title>
        <authorList>
            <consortium name="Lawrence Berkeley National Laboratory"/>
            <person name="Harder C.B."/>
            <person name="Miyauchi S."/>
            <person name="Viragh M."/>
            <person name="Kuo A."/>
            <person name="Thoen E."/>
            <person name="Andreopoulos B."/>
            <person name="Lu D."/>
            <person name="Skrede I."/>
            <person name="Drula E."/>
            <person name="Henrissat B."/>
            <person name="Morin E."/>
            <person name="Kohler A."/>
            <person name="Barry K."/>
            <person name="LaButti K."/>
            <person name="Morin E."/>
            <person name="Salamov A."/>
            <person name="Lipzen A."/>
            <person name="Mereny Z."/>
            <person name="Hegedus B."/>
            <person name="Baldrian P."/>
            <person name="Stursova M."/>
            <person name="Weitz H."/>
            <person name="Taylor A."/>
            <person name="Grigoriev I.V."/>
            <person name="Nagy L.G."/>
            <person name="Martin F."/>
            <person name="Kauserud H."/>
        </authorList>
    </citation>
    <scope>NUCLEOTIDE SEQUENCE</scope>
    <source>
        <strain evidence="1">9284</strain>
    </source>
</reference>
<comment type="caution">
    <text evidence="1">The sequence shown here is derived from an EMBL/GenBank/DDBJ whole genome shotgun (WGS) entry which is preliminary data.</text>
</comment>